<feature type="domain" description="SnoaL-like" evidence="2">
    <location>
        <begin position="86"/>
        <end position="167"/>
    </location>
</feature>
<dbReference type="InterPro" id="IPR032710">
    <property type="entry name" value="NTF2-like_dom_sf"/>
</dbReference>
<dbReference type="InterPro" id="IPR037401">
    <property type="entry name" value="SnoaL-like"/>
</dbReference>
<dbReference type="Proteomes" id="UP000283644">
    <property type="component" value="Unassembled WGS sequence"/>
</dbReference>
<dbReference type="OrthoDB" id="3826377at2"/>
<evidence type="ECO:0000259" key="2">
    <source>
        <dbReference type="Pfam" id="PF12680"/>
    </source>
</evidence>
<accession>A0A417Y0U7</accession>
<organism evidence="3 4">
    <name type="scientific">Nocardioides immobilis</name>
    <dbReference type="NCBI Taxonomy" id="2049295"/>
    <lineage>
        <taxon>Bacteria</taxon>
        <taxon>Bacillati</taxon>
        <taxon>Actinomycetota</taxon>
        <taxon>Actinomycetes</taxon>
        <taxon>Propionibacteriales</taxon>
        <taxon>Nocardioidaceae</taxon>
        <taxon>Nocardioides</taxon>
    </lineage>
</organism>
<dbReference type="Pfam" id="PF12680">
    <property type="entry name" value="SnoaL_2"/>
    <property type="match status" value="1"/>
</dbReference>
<feature type="compositionally biased region" description="Basic and acidic residues" evidence="1">
    <location>
        <begin position="53"/>
        <end position="72"/>
    </location>
</feature>
<reference evidence="3 4" key="1">
    <citation type="submission" date="2018-09" db="EMBL/GenBank/DDBJ databases">
        <title>Genome sequencing of Nocardioides immobilis CCTCC AB 2017083 for comparison to Nocardioides silvaticus.</title>
        <authorList>
            <person name="Li C."/>
            <person name="Wang G."/>
        </authorList>
    </citation>
    <scope>NUCLEOTIDE SEQUENCE [LARGE SCALE GENOMIC DNA]</scope>
    <source>
        <strain evidence="3 4">CCTCC AB 2017083</strain>
    </source>
</reference>
<feature type="region of interest" description="Disordered" evidence="1">
    <location>
        <begin position="45"/>
        <end position="77"/>
    </location>
</feature>
<gene>
    <name evidence="3" type="ORF">D0Z08_15050</name>
</gene>
<name>A0A417Y0U7_9ACTN</name>
<proteinExistence type="predicted"/>
<dbReference type="SUPFAM" id="SSF54427">
    <property type="entry name" value="NTF2-like"/>
    <property type="match status" value="1"/>
</dbReference>
<dbReference type="Gene3D" id="3.10.450.50">
    <property type="match status" value="1"/>
</dbReference>
<evidence type="ECO:0000256" key="1">
    <source>
        <dbReference type="SAM" id="MobiDB-lite"/>
    </source>
</evidence>
<dbReference type="EMBL" id="QXGH01000018">
    <property type="protein sequence ID" value="RHW26280.1"/>
    <property type="molecule type" value="Genomic_DNA"/>
</dbReference>
<sequence>MDGGDLQPAAAHVPEVRGALHGARGAAGGGRRHPHVLRESRVPAVADALQSRDLPHTRTTSTDDRAEHEQRGSPRVPCAHLRQDPAVYDLYADDAVLILPSGERFQGRDNIRELIETRFEHTPHLKPPKVERMLSQGSTVFVAMESTFEGGVIRTVDVIEMRDGKMAWRSLYLQDVPGAPSADVSAAMKKTPREGK</sequence>
<evidence type="ECO:0000313" key="4">
    <source>
        <dbReference type="Proteomes" id="UP000283644"/>
    </source>
</evidence>
<comment type="caution">
    <text evidence="3">The sequence shown here is derived from an EMBL/GenBank/DDBJ whole genome shotgun (WGS) entry which is preliminary data.</text>
</comment>
<keyword evidence="4" id="KW-1185">Reference proteome</keyword>
<dbReference type="AlphaFoldDB" id="A0A417Y0U7"/>
<protein>
    <submittedName>
        <fullName evidence="3">Nuclear transport factor 2 family protein</fullName>
    </submittedName>
</protein>
<evidence type="ECO:0000313" key="3">
    <source>
        <dbReference type="EMBL" id="RHW26280.1"/>
    </source>
</evidence>